<evidence type="ECO:0000313" key="2">
    <source>
        <dbReference type="Proteomes" id="UP000653002"/>
    </source>
</evidence>
<accession>A0A8I0LBQ3</accession>
<proteinExistence type="predicted"/>
<gene>
    <name evidence="1" type="ORF">GUH15_31855</name>
</gene>
<comment type="caution">
    <text evidence="1">The sequence shown here is derived from an EMBL/GenBank/DDBJ whole genome shotgun (WGS) entry which is preliminary data.</text>
</comment>
<protein>
    <submittedName>
        <fullName evidence="1">Uncharacterized protein</fullName>
    </submittedName>
</protein>
<dbReference type="AlphaFoldDB" id="A0A8I0LBQ3"/>
<feature type="non-terminal residue" evidence="1">
    <location>
        <position position="1"/>
    </location>
</feature>
<name>A0A8I0LBQ3_XANCI</name>
<dbReference type="Proteomes" id="UP000653002">
    <property type="component" value="Unassembled WGS sequence"/>
</dbReference>
<reference evidence="1" key="1">
    <citation type="submission" date="2020-01" db="EMBL/GenBank/DDBJ databases">
        <authorList>
            <person name="Richard D."/>
        </authorList>
    </citation>
    <scope>NUCLEOTIDE SEQUENCE</scope>
    <source>
        <strain evidence="1">JP541</strain>
    </source>
</reference>
<organism evidence="1 2">
    <name type="scientific">Xanthomonas citri pv. citri</name>
    <dbReference type="NCBI Taxonomy" id="611301"/>
    <lineage>
        <taxon>Bacteria</taxon>
        <taxon>Pseudomonadati</taxon>
        <taxon>Pseudomonadota</taxon>
        <taxon>Gammaproteobacteria</taxon>
        <taxon>Lysobacterales</taxon>
        <taxon>Lysobacteraceae</taxon>
        <taxon>Xanthomonas</taxon>
    </lineage>
</organism>
<sequence length="54" mass="6461">GKSVRREIEAGREPFWEYDLPKESYQDGTLKVRWEVYDTLKALAVSEVWIMKKE</sequence>
<dbReference type="EMBL" id="JAABFR010002741">
    <property type="protein sequence ID" value="MBD4340557.1"/>
    <property type="molecule type" value="Genomic_DNA"/>
</dbReference>
<evidence type="ECO:0000313" key="1">
    <source>
        <dbReference type="EMBL" id="MBD4340557.1"/>
    </source>
</evidence>